<reference evidence="2 3" key="1">
    <citation type="submission" date="2016-10" db="EMBL/GenBank/DDBJ databases">
        <title>Evaluation of Human, Veterinary and Environmental Mycobacterium chelonae Isolates by Core Genome Phylogenomic Analysis, Targeted Gene Comparison, and Anti-microbial Susceptibility Patterns: A Tale of Mistaken Identities.</title>
        <authorList>
            <person name="Fogelson S.B."/>
            <person name="Camus A.C."/>
            <person name="Lorenz W."/>
            <person name="Vasireddy R."/>
            <person name="Vasireddy S."/>
            <person name="Smith T."/>
            <person name="Brown-Elliott B.A."/>
            <person name="Wallace R.J.Jr."/>
            <person name="Hasan N.A."/>
            <person name="Reischl U."/>
            <person name="Sanchez S."/>
        </authorList>
    </citation>
    <scope>NUCLEOTIDE SEQUENCE [LARGE SCALE GENOMIC DNA]</scope>
    <source>
        <strain evidence="2 3">15518</strain>
    </source>
</reference>
<evidence type="ECO:0000313" key="2">
    <source>
        <dbReference type="EMBL" id="OHU80106.1"/>
    </source>
</evidence>
<gene>
    <name evidence="2" type="ORF">BKG84_18640</name>
</gene>
<sequence length="187" mass="20714">MAGAAALIAALVALFGVTTTTLAENRRRTQQFRVDAVEEAIKELHRSLHAIRQRHLTFREGSKAGEELKEKRRDEATARNATLPAARARLKVVGLSTGSFEAAHRAVDAFSERSWDATDPDDPPLTRIPDDEIWAKMREAREQISKFTDDVTDEVNRKRKWWKATATVLAVLVAAAVCVVLSGIPLS</sequence>
<name>A0A1S1MA17_MYCCH</name>
<feature type="transmembrane region" description="Helical" evidence="1">
    <location>
        <begin position="161"/>
        <end position="184"/>
    </location>
</feature>
<keyword evidence="1" id="KW-0472">Membrane</keyword>
<keyword evidence="3" id="KW-1185">Reference proteome</keyword>
<dbReference type="EMBL" id="MLIS01000001">
    <property type="protein sequence ID" value="OHU80106.1"/>
    <property type="molecule type" value="Genomic_DNA"/>
</dbReference>
<dbReference type="AlphaFoldDB" id="A0A1S1MA17"/>
<protein>
    <submittedName>
        <fullName evidence="2">Uncharacterized protein</fullName>
    </submittedName>
</protein>
<keyword evidence="1" id="KW-1133">Transmembrane helix</keyword>
<organism evidence="2 3">
    <name type="scientific">Mycobacteroides chelonae</name>
    <name type="common">Mycobacterium chelonae</name>
    <dbReference type="NCBI Taxonomy" id="1774"/>
    <lineage>
        <taxon>Bacteria</taxon>
        <taxon>Bacillati</taxon>
        <taxon>Actinomycetota</taxon>
        <taxon>Actinomycetes</taxon>
        <taxon>Mycobacteriales</taxon>
        <taxon>Mycobacteriaceae</taxon>
        <taxon>Mycobacteroides</taxon>
    </lineage>
</organism>
<evidence type="ECO:0000256" key="1">
    <source>
        <dbReference type="SAM" id="Phobius"/>
    </source>
</evidence>
<evidence type="ECO:0000313" key="3">
    <source>
        <dbReference type="Proteomes" id="UP000179441"/>
    </source>
</evidence>
<dbReference type="RefSeq" id="WP_070952164.1">
    <property type="nucleotide sequence ID" value="NZ_CP050145.1"/>
</dbReference>
<keyword evidence="1" id="KW-0812">Transmembrane</keyword>
<comment type="caution">
    <text evidence="2">The sequence shown here is derived from an EMBL/GenBank/DDBJ whole genome shotgun (WGS) entry which is preliminary data.</text>
</comment>
<accession>A0A1S1MA17</accession>
<dbReference type="Proteomes" id="UP000179441">
    <property type="component" value="Unassembled WGS sequence"/>
</dbReference>
<proteinExistence type="predicted"/>